<dbReference type="SFLD" id="SFLDG01129">
    <property type="entry name" value="C1.5:_HAD__Beta-PGM__Phosphata"/>
    <property type="match status" value="1"/>
</dbReference>
<dbReference type="InterPro" id="IPR050155">
    <property type="entry name" value="HAD-like_hydrolase_sf"/>
</dbReference>
<dbReference type="EC" id="3.1.3.18" evidence="4"/>
<dbReference type="FunFam" id="3.40.50.1000:FF:000022">
    <property type="entry name" value="Phosphoglycolate phosphatase"/>
    <property type="match status" value="1"/>
</dbReference>
<dbReference type="SFLD" id="SFLDG01135">
    <property type="entry name" value="C1.5.6:_HAD__Beta-PGM__Phospha"/>
    <property type="match status" value="1"/>
</dbReference>
<dbReference type="EMBL" id="JAFMPP010000010">
    <property type="protein sequence ID" value="MBO0663417.1"/>
    <property type="molecule type" value="Genomic_DNA"/>
</dbReference>
<dbReference type="RefSeq" id="WP_207258196.1">
    <property type="nucleotide sequence ID" value="NZ_JAFMPP010000010.1"/>
</dbReference>
<organism evidence="5 6">
    <name type="scientific">Jiella flava</name>
    <dbReference type="NCBI Taxonomy" id="2816857"/>
    <lineage>
        <taxon>Bacteria</taxon>
        <taxon>Pseudomonadati</taxon>
        <taxon>Pseudomonadota</taxon>
        <taxon>Alphaproteobacteria</taxon>
        <taxon>Hyphomicrobiales</taxon>
        <taxon>Aurantimonadaceae</taxon>
        <taxon>Jiella</taxon>
    </lineage>
</organism>
<evidence type="ECO:0000256" key="2">
    <source>
        <dbReference type="ARBA" id="ARBA00004818"/>
    </source>
</evidence>
<comment type="catalytic activity">
    <reaction evidence="1">
        <text>2-phosphoglycolate + H2O = glycolate + phosphate</text>
        <dbReference type="Rhea" id="RHEA:14369"/>
        <dbReference type="ChEBI" id="CHEBI:15377"/>
        <dbReference type="ChEBI" id="CHEBI:29805"/>
        <dbReference type="ChEBI" id="CHEBI:43474"/>
        <dbReference type="ChEBI" id="CHEBI:58033"/>
        <dbReference type="EC" id="3.1.3.18"/>
    </reaction>
</comment>
<keyword evidence="6" id="KW-1185">Reference proteome</keyword>
<gene>
    <name evidence="5" type="ORF">J1C48_12575</name>
</gene>
<protein>
    <recommendedName>
        <fullName evidence="4">phosphoglycolate phosphatase</fullName>
        <ecNumber evidence="4">3.1.3.18</ecNumber>
    </recommendedName>
</protein>
<dbReference type="InterPro" id="IPR036412">
    <property type="entry name" value="HAD-like_sf"/>
</dbReference>
<keyword evidence="5" id="KW-0378">Hydrolase</keyword>
<evidence type="ECO:0000256" key="3">
    <source>
        <dbReference type="ARBA" id="ARBA00006171"/>
    </source>
</evidence>
<dbReference type="Proteomes" id="UP000664122">
    <property type="component" value="Unassembled WGS sequence"/>
</dbReference>
<dbReference type="Pfam" id="PF13419">
    <property type="entry name" value="HAD_2"/>
    <property type="match status" value="1"/>
</dbReference>
<dbReference type="PRINTS" id="PR00413">
    <property type="entry name" value="HADHALOGNASE"/>
</dbReference>
<dbReference type="Gene3D" id="3.40.50.1000">
    <property type="entry name" value="HAD superfamily/HAD-like"/>
    <property type="match status" value="1"/>
</dbReference>
<dbReference type="InterPro" id="IPR041492">
    <property type="entry name" value="HAD_2"/>
</dbReference>
<comment type="caution">
    <text evidence="5">The sequence shown here is derived from an EMBL/GenBank/DDBJ whole genome shotgun (WGS) entry which is preliminary data.</text>
</comment>
<dbReference type="GO" id="GO:0008967">
    <property type="term" value="F:phosphoglycolate phosphatase activity"/>
    <property type="evidence" value="ECO:0007669"/>
    <property type="project" value="UniProtKB-EC"/>
</dbReference>
<evidence type="ECO:0000313" key="5">
    <source>
        <dbReference type="EMBL" id="MBO0663417.1"/>
    </source>
</evidence>
<accession>A0A939FXQ8</accession>
<dbReference type="SFLD" id="SFLDS00003">
    <property type="entry name" value="Haloacid_Dehalogenase"/>
    <property type="match status" value="1"/>
</dbReference>
<dbReference type="GO" id="GO:0006281">
    <property type="term" value="P:DNA repair"/>
    <property type="evidence" value="ECO:0007669"/>
    <property type="project" value="TreeGrafter"/>
</dbReference>
<dbReference type="PANTHER" id="PTHR43434">
    <property type="entry name" value="PHOSPHOGLYCOLATE PHOSPHATASE"/>
    <property type="match status" value="1"/>
</dbReference>
<dbReference type="NCBIfam" id="TIGR01509">
    <property type="entry name" value="HAD-SF-IA-v3"/>
    <property type="match status" value="1"/>
</dbReference>
<evidence type="ECO:0000256" key="1">
    <source>
        <dbReference type="ARBA" id="ARBA00000830"/>
    </source>
</evidence>
<comment type="similarity">
    <text evidence="3">Belongs to the HAD-like hydrolase superfamily. CbbY/CbbZ/Gph/YieH family.</text>
</comment>
<evidence type="ECO:0000256" key="4">
    <source>
        <dbReference type="ARBA" id="ARBA00013078"/>
    </source>
</evidence>
<dbReference type="AlphaFoldDB" id="A0A939FXQ8"/>
<dbReference type="GO" id="GO:0005829">
    <property type="term" value="C:cytosol"/>
    <property type="evidence" value="ECO:0007669"/>
    <property type="project" value="TreeGrafter"/>
</dbReference>
<dbReference type="InterPro" id="IPR023198">
    <property type="entry name" value="PGP-like_dom2"/>
</dbReference>
<comment type="pathway">
    <text evidence="2">Organic acid metabolism; glycolate biosynthesis; glycolate from 2-phosphoglycolate: step 1/1.</text>
</comment>
<proteinExistence type="inferred from homology"/>
<sequence>MPSPTAATIIFDLDGTLIDTAPDLAAALNYCLGEAGHGTDALAVVRPEAGHGARAMLTAAYARRGVPLDEPMMLAALDRFLGYYEAHIADASRPYPGVVTAMDALTEAGFELAVCTNKRERLATVLLDQLGLSARFATICGADTVAHRKPHPDHIRETLGRAGGSVAAGAIMIGDSAADIDAADAAGIPSILVDFGYAPEADARAKASITLADYRDLTPKLAWRLLAHRP</sequence>
<dbReference type="PANTHER" id="PTHR43434:SF1">
    <property type="entry name" value="PHOSPHOGLYCOLATE PHOSPHATASE"/>
    <property type="match status" value="1"/>
</dbReference>
<evidence type="ECO:0000313" key="6">
    <source>
        <dbReference type="Proteomes" id="UP000664122"/>
    </source>
</evidence>
<reference evidence="5" key="1">
    <citation type="submission" date="2021-03" db="EMBL/GenBank/DDBJ databases">
        <title>Whole genome sequence of Jiella sp. CQZ9-1.</title>
        <authorList>
            <person name="Tuo L."/>
        </authorList>
    </citation>
    <scope>NUCLEOTIDE SEQUENCE</scope>
    <source>
        <strain evidence="5">CQZ9-1</strain>
    </source>
</reference>
<dbReference type="InterPro" id="IPR006439">
    <property type="entry name" value="HAD-SF_hydro_IA"/>
</dbReference>
<dbReference type="SUPFAM" id="SSF56784">
    <property type="entry name" value="HAD-like"/>
    <property type="match status" value="1"/>
</dbReference>
<dbReference type="Gene3D" id="1.10.150.240">
    <property type="entry name" value="Putative phosphatase, domain 2"/>
    <property type="match status" value="1"/>
</dbReference>
<name>A0A939FXQ8_9HYPH</name>
<dbReference type="InterPro" id="IPR023214">
    <property type="entry name" value="HAD_sf"/>
</dbReference>